<evidence type="ECO:0000313" key="2">
    <source>
        <dbReference type="Proteomes" id="UP000324222"/>
    </source>
</evidence>
<reference evidence="1 2" key="1">
    <citation type="submission" date="2019-05" db="EMBL/GenBank/DDBJ databases">
        <title>Another draft genome of Portunus trituberculatus and its Hox gene families provides insights of decapod evolution.</title>
        <authorList>
            <person name="Jeong J.-H."/>
            <person name="Song I."/>
            <person name="Kim S."/>
            <person name="Choi T."/>
            <person name="Kim D."/>
            <person name="Ryu S."/>
            <person name="Kim W."/>
        </authorList>
    </citation>
    <scope>NUCLEOTIDE SEQUENCE [LARGE SCALE GENOMIC DNA]</scope>
    <source>
        <tissue evidence="1">Muscle</tissue>
    </source>
</reference>
<dbReference type="AlphaFoldDB" id="A0A5B7D0K1"/>
<proteinExistence type="predicted"/>
<dbReference type="EMBL" id="VSRR010000411">
    <property type="protein sequence ID" value="MPC15250.1"/>
    <property type="molecule type" value="Genomic_DNA"/>
</dbReference>
<accession>A0A5B7D0K1</accession>
<gene>
    <name evidence="1" type="ORF">E2C01_008035</name>
</gene>
<sequence length="90" mass="10670">MRRADGHEVHNGHHLVLEFERILFCQPQCRDSSHPGGVTLHVTPLQHQPKKFWVSCGCGLLQYCHMPTKEKFVRSMRFKMELMYEYEGKR</sequence>
<organism evidence="1 2">
    <name type="scientific">Portunus trituberculatus</name>
    <name type="common">Swimming crab</name>
    <name type="synonym">Neptunus trituberculatus</name>
    <dbReference type="NCBI Taxonomy" id="210409"/>
    <lineage>
        <taxon>Eukaryota</taxon>
        <taxon>Metazoa</taxon>
        <taxon>Ecdysozoa</taxon>
        <taxon>Arthropoda</taxon>
        <taxon>Crustacea</taxon>
        <taxon>Multicrustacea</taxon>
        <taxon>Malacostraca</taxon>
        <taxon>Eumalacostraca</taxon>
        <taxon>Eucarida</taxon>
        <taxon>Decapoda</taxon>
        <taxon>Pleocyemata</taxon>
        <taxon>Brachyura</taxon>
        <taxon>Eubrachyura</taxon>
        <taxon>Portunoidea</taxon>
        <taxon>Portunidae</taxon>
        <taxon>Portuninae</taxon>
        <taxon>Portunus</taxon>
    </lineage>
</organism>
<keyword evidence="2" id="KW-1185">Reference proteome</keyword>
<comment type="caution">
    <text evidence="1">The sequence shown here is derived from an EMBL/GenBank/DDBJ whole genome shotgun (WGS) entry which is preliminary data.</text>
</comment>
<dbReference type="Proteomes" id="UP000324222">
    <property type="component" value="Unassembled WGS sequence"/>
</dbReference>
<name>A0A5B7D0K1_PORTR</name>
<protein>
    <submittedName>
        <fullName evidence="1">Uncharacterized protein</fullName>
    </submittedName>
</protein>
<evidence type="ECO:0000313" key="1">
    <source>
        <dbReference type="EMBL" id="MPC15250.1"/>
    </source>
</evidence>